<gene>
    <name evidence="1" type="ORF">ACAOBT_LOCUS19464</name>
</gene>
<dbReference type="Proteomes" id="UP001152888">
    <property type="component" value="Unassembled WGS sequence"/>
</dbReference>
<evidence type="ECO:0000313" key="1">
    <source>
        <dbReference type="EMBL" id="CAH1990105.1"/>
    </source>
</evidence>
<keyword evidence="2" id="KW-1185">Reference proteome</keyword>
<evidence type="ECO:0000313" key="2">
    <source>
        <dbReference type="Proteomes" id="UP001152888"/>
    </source>
</evidence>
<proteinExistence type="predicted"/>
<accession>A0A9P0L8W5</accession>
<name>A0A9P0L8W5_ACAOB</name>
<protein>
    <submittedName>
        <fullName evidence="1">Uncharacterized protein</fullName>
    </submittedName>
</protein>
<dbReference type="AlphaFoldDB" id="A0A9P0L8W5"/>
<dbReference type="OrthoDB" id="6774481at2759"/>
<dbReference type="EMBL" id="CAKOFQ010007079">
    <property type="protein sequence ID" value="CAH1990105.1"/>
    <property type="molecule type" value="Genomic_DNA"/>
</dbReference>
<organism evidence="1 2">
    <name type="scientific">Acanthoscelides obtectus</name>
    <name type="common">Bean weevil</name>
    <name type="synonym">Bruchus obtectus</name>
    <dbReference type="NCBI Taxonomy" id="200917"/>
    <lineage>
        <taxon>Eukaryota</taxon>
        <taxon>Metazoa</taxon>
        <taxon>Ecdysozoa</taxon>
        <taxon>Arthropoda</taxon>
        <taxon>Hexapoda</taxon>
        <taxon>Insecta</taxon>
        <taxon>Pterygota</taxon>
        <taxon>Neoptera</taxon>
        <taxon>Endopterygota</taxon>
        <taxon>Coleoptera</taxon>
        <taxon>Polyphaga</taxon>
        <taxon>Cucujiformia</taxon>
        <taxon>Chrysomeloidea</taxon>
        <taxon>Chrysomelidae</taxon>
        <taxon>Bruchinae</taxon>
        <taxon>Bruchini</taxon>
        <taxon>Acanthoscelides</taxon>
    </lineage>
</organism>
<reference evidence="1" key="1">
    <citation type="submission" date="2022-03" db="EMBL/GenBank/DDBJ databases">
        <authorList>
            <person name="Sayadi A."/>
        </authorList>
    </citation>
    <scope>NUCLEOTIDE SEQUENCE</scope>
</reference>
<comment type="caution">
    <text evidence="1">The sequence shown here is derived from an EMBL/GenBank/DDBJ whole genome shotgun (WGS) entry which is preliminary data.</text>
</comment>
<sequence length="66" mass="7911">MSDLQRQREYIVEHTTAIKIKYRYTTTENHRSLNSATSTKNCEKIRDCNKFFKATLDINDRPIWES</sequence>